<accession>A0A9P8I6K4</accession>
<evidence type="ECO:0000313" key="3">
    <source>
        <dbReference type="EMBL" id="KAH0541846.1"/>
    </source>
</evidence>
<comment type="caution">
    <text evidence="3">The sequence shown here is derived from an EMBL/GenBank/DDBJ whole genome shotgun (WGS) entry which is preliminary data.</text>
</comment>
<gene>
    <name evidence="3" type="ORF">FGG08_003730</name>
</gene>
<feature type="region of interest" description="Disordered" evidence="1">
    <location>
        <begin position="1"/>
        <end position="24"/>
    </location>
</feature>
<dbReference type="PROSITE" id="PS51388">
    <property type="entry name" value="GED"/>
    <property type="match status" value="1"/>
</dbReference>
<evidence type="ECO:0000313" key="4">
    <source>
        <dbReference type="Proteomes" id="UP000698800"/>
    </source>
</evidence>
<dbReference type="Proteomes" id="UP000698800">
    <property type="component" value="Unassembled WGS sequence"/>
</dbReference>
<proteinExistence type="predicted"/>
<organism evidence="3 4">
    <name type="scientific">Glutinoglossum americanum</name>
    <dbReference type="NCBI Taxonomy" id="1670608"/>
    <lineage>
        <taxon>Eukaryota</taxon>
        <taxon>Fungi</taxon>
        <taxon>Dikarya</taxon>
        <taxon>Ascomycota</taxon>
        <taxon>Pezizomycotina</taxon>
        <taxon>Geoglossomycetes</taxon>
        <taxon>Geoglossales</taxon>
        <taxon>Geoglossaceae</taxon>
        <taxon>Glutinoglossum</taxon>
    </lineage>
</organism>
<feature type="domain" description="GED" evidence="2">
    <location>
        <begin position="251"/>
        <end position="344"/>
    </location>
</feature>
<dbReference type="OrthoDB" id="415706at2759"/>
<name>A0A9P8I6K4_9PEZI</name>
<keyword evidence="4" id="KW-1185">Reference proteome</keyword>
<sequence>MIQNVFGSSLRGEPGEAPAAPSTIKFPPRTAEVRVEESNSKIRLQWLFPENLHWSFEEIRLVDYLQLSKETKKTTLSSTPPIDSEIDNWIREEIANNRGTELPGIPNPEVIPALFRRQTRDWASYAQQHAQAIRSIIQDSTKVLLSAICEDNAVRLNLEAKLSLFNLQAIRESEPELDSLIQDLREKPLQTYNPLFGKKIEQARRLRFNNALSRYLQQTGQLGNIYGGRMVDLDPSHLFDELHISKSRNLADDIHDTLKAYYDLEVVEFVGAVNSHITERYVTSPKGPARGFSPSWVGELPKEQLAELASESGEVIAKRKEIEGLLERLRLAEKILAEHKQGKVVQ</sequence>
<dbReference type="AlphaFoldDB" id="A0A9P8I6K4"/>
<evidence type="ECO:0000259" key="2">
    <source>
        <dbReference type="PROSITE" id="PS51388"/>
    </source>
</evidence>
<protein>
    <recommendedName>
        <fullName evidence="2">GED domain-containing protein</fullName>
    </recommendedName>
</protein>
<dbReference type="Gene3D" id="1.20.120.1240">
    <property type="entry name" value="Dynamin, middle domain"/>
    <property type="match status" value="1"/>
</dbReference>
<reference evidence="3" key="1">
    <citation type="submission" date="2021-03" db="EMBL/GenBank/DDBJ databases">
        <title>Comparative genomics and phylogenomic investigation of the class Geoglossomycetes provide insights into ecological specialization and systematics.</title>
        <authorList>
            <person name="Melie T."/>
            <person name="Pirro S."/>
            <person name="Miller A.N."/>
            <person name="Quandt A."/>
        </authorList>
    </citation>
    <scope>NUCLEOTIDE SEQUENCE</scope>
    <source>
        <strain evidence="3">GBOQ0MN5Z8</strain>
    </source>
</reference>
<evidence type="ECO:0000256" key="1">
    <source>
        <dbReference type="SAM" id="MobiDB-lite"/>
    </source>
</evidence>
<dbReference type="EMBL" id="JAGHQL010000067">
    <property type="protein sequence ID" value="KAH0541846.1"/>
    <property type="molecule type" value="Genomic_DNA"/>
</dbReference>
<dbReference type="InterPro" id="IPR020850">
    <property type="entry name" value="GED_dom"/>
</dbReference>